<reference evidence="2 3" key="1">
    <citation type="submission" date="2019-01" db="EMBL/GenBank/DDBJ databases">
        <title>Genome Assembly of Collichthys lucidus.</title>
        <authorList>
            <person name="Cai M."/>
            <person name="Xiao S."/>
        </authorList>
    </citation>
    <scope>NUCLEOTIDE SEQUENCE [LARGE SCALE GENOMIC DNA]</scope>
    <source>
        <strain evidence="2">JT15FE1705JMU</strain>
        <tissue evidence="2">Muscle</tissue>
    </source>
</reference>
<dbReference type="PANTHER" id="PTHR31751:SF42">
    <property type="entry name" value="PROTEIN CBG10204"/>
    <property type="match status" value="1"/>
</dbReference>
<feature type="compositionally biased region" description="Basic and acidic residues" evidence="1">
    <location>
        <begin position="236"/>
        <end position="248"/>
    </location>
</feature>
<organism evidence="2 3">
    <name type="scientific">Collichthys lucidus</name>
    <name type="common">Big head croaker</name>
    <name type="synonym">Sciaena lucida</name>
    <dbReference type="NCBI Taxonomy" id="240159"/>
    <lineage>
        <taxon>Eukaryota</taxon>
        <taxon>Metazoa</taxon>
        <taxon>Chordata</taxon>
        <taxon>Craniata</taxon>
        <taxon>Vertebrata</taxon>
        <taxon>Euteleostomi</taxon>
        <taxon>Actinopterygii</taxon>
        <taxon>Neopterygii</taxon>
        <taxon>Teleostei</taxon>
        <taxon>Neoteleostei</taxon>
        <taxon>Acanthomorphata</taxon>
        <taxon>Eupercaria</taxon>
        <taxon>Sciaenidae</taxon>
        <taxon>Collichthys</taxon>
    </lineage>
</organism>
<dbReference type="EMBL" id="CM014081">
    <property type="protein sequence ID" value="TKS70132.1"/>
    <property type="molecule type" value="Genomic_DNA"/>
</dbReference>
<name>A0A4V6AMV2_COLLU</name>
<dbReference type="STRING" id="240159.A0A4V6AMV2"/>
<feature type="compositionally biased region" description="Polar residues" evidence="1">
    <location>
        <begin position="249"/>
        <end position="259"/>
    </location>
</feature>
<evidence type="ECO:0000256" key="1">
    <source>
        <dbReference type="SAM" id="MobiDB-lite"/>
    </source>
</evidence>
<sequence>MKTTAARGTDQTSAPAVKKSKAVRRTEEGLRSRKEGDRLRVKTRINISYCFKRWRQLKEDMHLRTDGDVANYLLNLSFSELSARTTNTFGTLQTFTRYTETCSQNISVFLKLKRVKSPSRQLKQCGVERFQCGQRVAEGLSINLSMYNLLKIHSSYLMFSWLFLSLQSPELANDHCFTQGPSTSSQASSVTVHVTDVETATLSSSLPTPVDSGAQSTSSMSPPSAEVSESLSSVASEDRLSERFHQETELNSTATSNLDKNTEKDLSQSKTIVNDSCLMELFKKCQTCGQPITKKQVSHCGAQKKVRWSCLGGHRGLWMSSPHLWEAFPEIHLLMALSVLFSGGAFTHFEKWAKHLQLNFMEHKTFFEIQKAYLDPEMKQMNRTEQEKIFEKGVCQVPEGTLHISDHSPTTAVQDEDIILHYITEPETEIEVIFFFLFLLSRSSEEKKDRVKEKRQGSYIVTVKCVCKSLLHYQVLGMYQPLKAYLLSNRCDLDSDMENVVETTELSAPGADDSSDDEIYVPIIPQRSTASELFLECEEEELEPWQKQISHVRVKKEKDDVEFIAQQQLFQKMVTPKVKEEAYDPISNLVSLSSVQSPVVYAPSSNQLPSDQSNS</sequence>
<feature type="compositionally biased region" description="Low complexity" evidence="1">
    <location>
        <begin position="221"/>
        <end position="235"/>
    </location>
</feature>
<dbReference type="AlphaFoldDB" id="A0A4V6AMV2"/>
<feature type="compositionally biased region" description="Basic and acidic residues" evidence="1">
    <location>
        <begin position="24"/>
        <end position="35"/>
    </location>
</feature>
<feature type="region of interest" description="Disordered" evidence="1">
    <location>
        <begin position="202"/>
        <end position="265"/>
    </location>
</feature>
<proteinExistence type="predicted"/>
<feature type="compositionally biased region" description="Polar residues" evidence="1">
    <location>
        <begin position="202"/>
        <end position="220"/>
    </location>
</feature>
<protein>
    <submittedName>
        <fullName evidence="2">Uncharacterized protein</fullName>
    </submittedName>
</protein>
<dbReference type="PANTHER" id="PTHR31751">
    <property type="entry name" value="SI:CH211-108C17.2-RELATED-RELATED"/>
    <property type="match status" value="1"/>
</dbReference>
<evidence type="ECO:0000313" key="3">
    <source>
        <dbReference type="Proteomes" id="UP000298787"/>
    </source>
</evidence>
<accession>A0A4V6AMV2</accession>
<keyword evidence="3" id="KW-1185">Reference proteome</keyword>
<gene>
    <name evidence="2" type="ORF">D9C73_004199</name>
</gene>
<feature type="region of interest" description="Disordered" evidence="1">
    <location>
        <begin position="1"/>
        <end position="35"/>
    </location>
</feature>
<dbReference type="Proteomes" id="UP000298787">
    <property type="component" value="Chromosome 4"/>
</dbReference>
<evidence type="ECO:0000313" key="2">
    <source>
        <dbReference type="EMBL" id="TKS70132.1"/>
    </source>
</evidence>